<protein>
    <recommendedName>
        <fullName evidence="8">C3H1-type domain-containing protein</fullName>
    </recommendedName>
</protein>
<evidence type="ECO:0000256" key="7">
    <source>
        <dbReference type="SAM" id="MobiDB-lite"/>
    </source>
</evidence>
<feature type="compositionally biased region" description="Polar residues" evidence="7">
    <location>
        <begin position="224"/>
        <end position="233"/>
    </location>
</feature>
<dbReference type="EMBL" id="BTGU01000002">
    <property type="protein sequence ID" value="GMN28229.1"/>
    <property type="molecule type" value="Genomic_DNA"/>
</dbReference>
<dbReference type="GO" id="GO:0003729">
    <property type="term" value="F:mRNA binding"/>
    <property type="evidence" value="ECO:0007669"/>
    <property type="project" value="InterPro"/>
</dbReference>
<dbReference type="SMART" id="SM00356">
    <property type="entry name" value="ZnF_C3H1"/>
    <property type="match status" value="2"/>
</dbReference>
<proteinExistence type="predicted"/>
<evidence type="ECO:0000313" key="9">
    <source>
        <dbReference type="EMBL" id="GMN28229.1"/>
    </source>
</evidence>
<feature type="region of interest" description="Disordered" evidence="7">
    <location>
        <begin position="224"/>
        <end position="262"/>
    </location>
</feature>
<dbReference type="PANTHER" id="PTHR12547:SF178">
    <property type="entry name" value="ZINC FINGER CCCH DOMAIN-CONTAINING PROTEIN 14"/>
    <property type="match status" value="1"/>
</dbReference>
<evidence type="ECO:0000256" key="3">
    <source>
        <dbReference type="ARBA" id="ARBA00022771"/>
    </source>
</evidence>
<dbReference type="Gene3D" id="4.10.1000.10">
    <property type="entry name" value="Zinc finger, CCCH-type"/>
    <property type="match status" value="2"/>
</dbReference>
<dbReference type="FunFam" id="4.10.1000.10:FF:000002">
    <property type="entry name" value="Zinc finger protein 36, C3H1 type-like 1"/>
    <property type="match status" value="1"/>
</dbReference>
<feature type="zinc finger region" description="C3H1-type" evidence="5">
    <location>
        <begin position="288"/>
        <end position="316"/>
    </location>
</feature>
<reference evidence="9" key="1">
    <citation type="submission" date="2023-07" db="EMBL/GenBank/DDBJ databases">
        <title>draft genome sequence of fig (Ficus carica).</title>
        <authorList>
            <person name="Takahashi T."/>
            <person name="Nishimura K."/>
        </authorList>
    </citation>
    <scope>NUCLEOTIDE SEQUENCE</scope>
</reference>
<dbReference type="PROSITE" id="PS50103">
    <property type="entry name" value="ZF_C3H1"/>
    <property type="match status" value="2"/>
</dbReference>
<keyword evidence="6" id="KW-0175">Coiled coil</keyword>
<feature type="zinc finger region" description="C3H1-type" evidence="5">
    <location>
        <begin position="326"/>
        <end position="354"/>
    </location>
</feature>
<dbReference type="Proteomes" id="UP001187192">
    <property type="component" value="Unassembled WGS sequence"/>
</dbReference>
<dbReference type="InterPro" id="IPR000571">
    <property type="entry name" value="Znf_CCCH"/>
</dbReference>
<evidence type="ECO:0000256" key="2">
    <source>
        <dbReference type="ARBA" id="ARBA00022737"/>
    </source>
</evidence>
<feature type="coiled-coil region" evidence="6">
    <location>
        <begin position="112"/>
        <end position="146"/>
    </location>
</feature>
<dbReference type="InterPro" id="IPR036855">
    <property type="entry name" value="Znf_CCCH_sf"/>
</dbReference>
<feature type="compositionally biased region" description="Low complexity" evidence="7">
    <location>
        <begin position="63"/>
        <end position="78"/>
    </location>
</feature>
<evidence type="ECO:0000256" key="1">
    <source>
        <dbReference type="ARBA" id="ARBA00022723"/>
    </source>
</evidence>
<evidence type="ECO:0000259" key="8">
    <source>
        <dbReference type="PROSITE" id="PS50103"/>
    </source>
</evidence>
<dbReference type="PANTHER" id="PTHR12547">
    <property type="entry name" value="CCCH ZINC FINGER/TIS11-RELATED"/>
    <property type="match status" value="1"/>
</dbReference>
<feature type="region of interest" description="Disordered" evidence="7">
    <location>
        <begin position="1"/>
        <end position="25"/>
    </location>
</feature>
<keyword evidence="3 5" id="KW-0863">Zinc-finger</keyword>
<dbReference type="GO" id="GO:0008270">
    <property type="term" value="F:zinc ion binding"/>
    <property type="evidence" value="ECO:0007669"/>
    <property type="project" value="UniProtKB-KW"/>
</dbReference>
<dbReference type="Pfam" id="PF00642">
    <property type="entry name" value="zf-CCCH"/>
    <property type="match status" value="1"/>
</dbReference>
<dbReference type="InterPro" id="IPR045877">
    <property type="entry name" value="ZFP36-like"/>
</dbReference>
<evidence type="ECO:0000256" key="6">
    <source>
        <dbReference type="SAM" id="Coils"/>
    </source>
</evidence>
<keyword evidence="1 5" id="KW-0479">Metal-binding</keyword>
<feature type="compositionally biased region" description="Low complexity" evidence="7">
    <location>
        <begin position="7"/>
        <end position="17"/>
    </location>
</feature>
<feature type="compositionally biased region" description="Low complexity" evidence="7">
    <location>
        <begin position="234"/>
        <end position="255"/>
    </location>
</feature>
<organism evidence="9 10">
    <name type="scientific">Ficus carica</name>
    <name type="common">Common fig</name>
    <dbReference type="NCBI Taxonomy" id="3494"/>
    <lineage>
        <taxon>Eukaryota</taxon>
        <taxon>Viridiplantae</taxon>
        <taxon>Streptophyta</taxon>
        <taxon>Embryophyta</taxon>
        <taxon>Tracheophyta</taxon>
        <taxon>Spermatophyta</taxon>
        <taxon>Magnoliopsida</taxon>
        <taxon>eudicotyledons</taxon>
        <taxon>Gunneridae</taxon>
        <taxon>Pentapetalae</taxon>
        <taxon>rosids</taxon>
        <taxon>fabids</taxon>
        <taxon>Rosales</taxon>
        <taxon>Moraceae</taxon>
        <taxon>Ficeae</taxon>
        <taxon>Ficus</taxon>
    </lineage>
</organism>
<dbReference type="SUPFAM" id="SSF90229">
    <property type="entry name" value="CCCH zinc finger"/>
    <property type="match status" value="2"/>
</dbReference>
<dbReference type="AlphaFoldDB" id="A0AA87Z1V4"/>
<evidence type="ECO:0000256" key="4">
    <source>
        <dbReference type="ARBA" id="ARBA00022833"/>
    </source>
</evidence>
<comment type="caution">
    <text evidence="9">The sequence shown here is derived from an EMBL/GenBank/DDBJ whole genome shotgun (WGS) entry which is preliminary data.</text>
</comment>
<sequence>MEKNAFSPPSETNTASPNSPPPPLAMALGGARQCFSENLPETRDFGAEFFSMYRAIFPPKSSPLPSSLSLTPSTRSSSAGGGGCDYEDESATEHRLMQARLILEHQQLNDHYDLCQTHLLNLNQEIEILRRENAELRSVNNDLLKILSSPTAFQSFLLSSGAAYPNRALLDSFRRLDVGGVLAPDPVGGEDVTDISPTSVMETNRFERPSAERVSLPKSISVRSTGYQKVISQSPGNSSREGPSRSSNRPRSVPNQTVSGTQRVYVPGVGEKEEESCGLELEVYNQGMFKTELCNKWQQTGTCPYGEQCQFAHGITELRPVIRHPRYKTEICRMVLSGDRCPYGHRCHFRHSLTEQERLSLPR</sequence>
<accession>A0AA87Z1V4</accession>
<feature type="domain" description="C3H1-type" evidence="8">
    <location>
        <begin position="326"/>
        <end position="354"/>
    </location>
</feature>
<feature type="domain" description="C3H1-type" evidence="8">
    <location>
        <begin position="288"/>
        <end position="316"/>
    </location>
</feature>
<keyword evidence="10" id="KW-1185">Reference proteome</keyword>
<feature type="region of interest" description="Disordered" evidence="7">
    <location>
        <begin position="63"/>
        <end position="90"/>
    </location>
</feature>
<keyword evidence="4 5" id="KW-0862">Zinc</keyword>
<keyword evidence="2" id="KW-0677">Repeat</keyword>
<gene>
    <name evidence="9" type="ORF">TIFTF001_001959</name>
</gene>
<evidence type="ECO:0000313" key="10">
    <source>
        <dbReference type="Proteomes" id="UP001187192"/>
    </source>
</evidence>
<dbReference type="FunFam" id="4.10.1000.10:FF:000001">
    <property type="entry name" value="zinc finger CCCH domain-containing protein 15-like"/>
    <property type="match status" value="1"/>
</dbReference>
<name>A0AA87Z1V4_FICCA</name>
<evidence type="ECO:0000256" key="5">
    <source>
        <dbReference type="PROSITE-ProRule" id="PRU00723"/>
    </source>
</evidence>